<keyword evidence="3" id="KW-1185">Reference proteome</keyword>
<evidence type="ECO:0000256" key="1">
    <source>
        <dbReference type="SAM" id="MobiDB-lite"/>
    </source>
</evidence>
<gene>
    <name evidence="2" type="ORF">CXG81DRAFT_17300</name>
</gene>
<dbReference type="OrthoDB" id="27226at2759"/>
<dbReference type="GO" id="GO:0016791">
    <property type="term" value="F:phosphatase activity"/>
    <property type="evidence" value="ECO:0007669"/>
    <property type="project" value="TreeGrafter"/>
</dbReference>
<feature type="compositionally biased region" description="Low complexity" evidence="1">
    <location>
        <begin position="152"/>
        <end position="171"/>
    </location>
</feature>
<reference evidence="3" key="1">
    <citation type="journal article" date="2018" name="Nat. Microbiol.">
        <title>Leveraging single-cell genomics to expand the fungal tree of life.</title>
        <authorList>
            <person name="Ahrendt S.R."/>
            <person name="Quandt C.A."/>
            <person name="Ciobanu D."/>
            <person name="Clum A."/>
            <person name="Salamov A."/>
            <person name="Andreopoulos B."/>
            <person name="Cheng J.F."/>
            <person name="Woyke T."/>
            <person name="Pelin A."/>
            <person name="Henrissat B."/>
            <person name="Reynolds N.K."/>
            <person name="Benny G.L."/>
            <person name="Smith M.E."/>
            <person name="James T.Y."/>
            <person name="Grigoriev I.V."/>
        </authorList>
    </citation>
    <scope>NUCLEOTIDE SEQUENCE [LARGE SCALE GENOMIC DNA]</scope>
    <source>
        <strain evidence="3">ATCC 52028</strain>
    </source>
</reference>
<dbReference type="SUPFAM" id="SSF56784">
    <property type="entry name" value="HAD-like"/>
    <property type="match status" value="1"/>
</dbReference>
<dbReference type="STRING" id="1555241.A0A4V1IV81"/>
<dbReference type="Gene3D" id="3.40.50.1000">
    <property type="entry name" value="HAD superfamily/HAD-like"/>
    <property type="match status" value="2"/>
</dbReference>
<dbReference type="InterPro" id="IPR023214">
    <property type="entry name" value="HAD_sf"/>
</dbReference>
<feature type="region of interest" description="Disordered" evidence="1">
    <location>
        <begin position="1"/>
        <end position="24"/>
    </location>
</feature>
<feature type="region of interest" description="Disordered" evidence="1">
    <location>
        <begin position="143"/>
        <end position="177"/>
    </location>
</feature>
<protein>
    <recommendedName>
        <fullName evidence="4">HAD-like protein</fullName>
    </recommendedName>
</protein>
<dbReference type="EMBL" id="ML014128">
    <property type="protein sequence ID" value="RKP03139.1"/>
    <property type="molecule type" value="Genomic_DNA"/>
</dbReference>
<dbReference type="GO" id="GO:0005829">
    <property type="term" value="C:cytosol"/>
    <property type="evidence" value="ECO:0007669"/>
    <property type="project" value="TreeGrafter"/>
</dbReference>
<feature type="region of interest" description="Disordered" evidence="1">
    <location>
        <begin position="74"/>
        <end position="99"/>
    </location>
</feature>
<dbReference type="Pfam" id="PF08282">
    <property type="entry name" value="Hydrolase_3"/>
    <property type="match status" value="1"/>
</dbReference>
<dbReference type="PROSITE" id="PS01228">
    <property type="entry name" value="COF_1"/>
    <property type="match status" value="1"/>
</dbReference>
<dbReference type="GO" id="GO:0000287">
    <property type="term" value="F:magnesium ion binding"/>
    <property type="evidence" value="ECO:0007669"/>
    <property type="project" value="TreeGrafter"/>
</dbReference>
<evidence type="ECO:0008006" key="4">
    <source>
        <dbReference type="Google" id="ProtNLM"/>
    </source>
</evidence>
<dbReference type="PANTHER" id="PTHR10000">
    <property type="entry name" value="PHOSPHOSERINE PHOSPHATASE"/>
    <property type="match status" value="1"/>
</dbReference>
<name>A0A4V1IV81_9FUNG</name>
<sequence length="395" mass="40971">MVICAPSDGHPGSGPAPSARDAAKSLTQDELARWGTRIRLVASDLDGTLLNAHHALSPRNALAVQRLAQLRADRRAQQPAAAAAAAAEEEDGNERHSQTREAGPVFMIATGKCPSAVIGSVPVPDGTLSVHLNGALLVRLRDTAAPPPPAPASTSAPVSAPASATPAVADADGTEPIHGDVLREHTHLPEDIAVFMDFAEEHQLTLALYCGNTIHSYTGVNAELDVLAPYHEPTPLVHGVSATDDGATVIERQRFIERARDGAIRFHKVLYIGAPERIAALRPALVACAAPRGITVAATIPPCLEVMPAGVSKATALREAAAMLGLDVATECVAFGDSGNDLEMITEAAIGVAVGNALPSLKAVADHVSPHSHDDDAVARVLEVMFDLPAPAMTS</sequence>
<evidence type="ECO:0000313" key="2">
    <source>
        <dbReference type="EMBL" id="RKP03139.1"/>
    </source>
</evidence>
<accession>A0A4V1IV81</accession>
<dbReference type="Proteomes" id="UP000274922">
    <property type="component" value="Unassembled WGS sequence"/>
</dbReference>
<dbReference type="InterPro" id="IPR036412">
    <property type="entry name" value="HAD-like_sf"/>
</dbReference>
<organism evidence="2 3">
    <name type="scientific">Caulochytrium protostelioides</name>
    <dbReference type="NCBI Taxonomy" id="1555241"/>
    <lineage>
        <taxon>Eukaryota</taxon>
        <taxon>Fungi</taxon>
        <taxon>Fungi incertae sedis</taxon>
        <taxon>Chytridiomycota</taxon>
        <taxon>Chytridiomycota incertae sedis</taxon>
        <taxon>Chytridiomycetes</taxon>
        <taxon>Caulochytriales</taxon>
        <taxon>Caulochytriaceae</taxon>
        <taxon>Caulochytrium</taxon>
    </lineage>
</organism>
<feature type="compositionally biased region" description="Low complexity" evidence="1">
    <location>
        <begin position="77"/>
        <end position="86"/>
    </location>
</feature>
<dbReference type="PANTHER" id="PTHR10000:SF8">
    <property type="entry name" value="HAD SUPERFAMILY HYDROLASE-LIKE, TYPE 3"/>
    <property type="match status" value="1"/>
</dbReference>
<dbReference type="AlphaFoldDB" id="A0A4V1IV81"/>
<proteinExistence type="predicted"/>
<evidence type="ECO:0000313" key="3">
    <source>
        <dbReference type="Proteomes" id="UP000274922"/>
    </source>
</evidence>